<protein>
    <recommendedName>
        <fullName evidence="1">WCX domain-containing protein</fullName>
    </recommendedName>
</protein>
<dbReference type="AlphaFoldDB" id="A1ZVQ4"/>
<name>A1ZVQ4_MICM2</name>
<dbReference type="Proteomes" id="UP000004095">
    <property type="component" value="Unassembled WGS sequence"/>
</dbReference>
<keyword evidence="3" id="KW-1185">Reference proteome</keyword>
<dbReference type="EMBL" id="AAWS01000046">
    <property type="protein sequence ID" value="EAY25597.1"/>
    <property type="molecule type" value="Genomic_DNA"/>
</dbReference>
<evidence type="ECO:0000313" key="2">
    <source>
        <dbReference type="EMBL" id="EAY25597.1"/>
    </source>
</evidence>
<dbReference type="InterPro" id="IPR057727">
    <property type="entry name" value="WCX_dom"/>
</dbReference>
<gene>
    <name evidence="2" type="ORF">M23134_00695</name>
</gene>
<comment type="caution">
    <text evidence="2">The sequence shown here is derived from an EMBL/GenBank/DDBJ whole genome shotgun (WGS) entry which is preliminary data.</text>
</comment>
<evidence type="ECO:0000259" key="1">
    <source>
        <dbReference type="Pfam" id="PF25583"/>
    </source>
</evidence>
<sequence length="97" mass="11220">MKHSFGLYISETPPETVVLSMNHARAQYFKAQPLFDYDEQHVLIDNEQEFRLQKKLIINYELMMELAKLGASVKVLAPKSLQTQLKQYLAAAMSQYP</sequence>
<accession>A1ZVQ4</accession>
<dbReference type="Pfam" id="PF25583">
    <property type="entry name" value="WCX"/>
    <property type="match status" value="1"/>
</dbReference>
<organism evidence="2 3">
    <name type="scientific">Microscilla marina ATCC 23134</name>
    <dbReference type="NCBI Taxonomy" id="313606"/>
    <lineage>
        <taxon>Bacteria</taxon>
        <taxon>Pseudomonadati</taxon>
        <taxon>Bacteroidota</taxon>
        <taxon>Cytophagia</taxon>
        <taxon>Cytophagales</taxon>
        <taxon>Microscillaceae</taxon>
        <taxon>Microscilla</taxon>
    </lineage>
</organism>
<evidence type="ECO:0000313" key="3">
    <source>
        <dbReference type="Proteomes" id="UP000004095"/>
    </source>
</evidence>
<feature type="domain" description="WCX" evidence="1">
    <location>
        <begin position="14"/>
        <end position="92"/>
    </location>
</feature>
<dbReference type="eggNOG" id="COG2378">
    <property type="taxonomic scope" value="Bacteria"/>
</dbReference>
<reference evidence="2 3" key="1">
    <citation type="submission" date="2007-01" db="EMBL/GenBank/DDBJ databases">
        <authorList>
            <person name="Haygood M."/>
            <person name="Podell S."/>
            <person name="Anderson C."/>
            <person name="Hopkinson B."/>
            <person name="Roe K."/>
            <person name="Barbeau K."/>
            <person name="Gaasterland T."/>
            <person name="Ferriera S."/>
            <person name="Johnson J."/>
            <person name="Kravitz S."/>
            <person name="Beeson K."/>
            <person name="Sutton G."/>
            <person name="Rogers Y.-H."/>
            <person name="Friedman R."/>
            <person name="Frazier M."/>
            <person name="Venter J.C."/>
        </authorList>
    </citation>
    <scope>NUCLEOTIDE SEQUENCE [LARGE SCALE GENOMIC DNA]</scope>
    <source>
        <strain evidence="2 3">ATCC 23134</strain>
    </source>
</reference>
<proteinExistence type="predicted"/>